<dbReference type="Proteomes" id="UP000276133">
    <property type="component" value="Unassembled WGS sequence"/>
</dbReference>
<comment type="caution">
    <text evidence="1">The sequence shown here is derived from an EMBL/GenBank/DDBJ whole genome shotgun (WGS) entry which is preliminary data.</text>
</comment>
<sequence length="90" mass="10409">MSYHSAYFYIRLFGPEYSSCSHIASLLCKEEGRLRLLKKKYRDKNLYFNDDIQGTASVALSGLLTAVKMTNIALKECLKIKQIMFDKTYI</sequence>
<dbReference type="GO" id="GO:0004471">
    <property type="term" value="F:malate dehydrogenase (decarboxylating) (NAD+) activity"/>
    <property type="evidence" value="ECO:0007669"/>
    <property type="project" value="UniProtKB-EC"/>
</dbReference>
<organism evidence="1 2">
    <name type="scientific">Brachionus plicatilis</name>
    <name type="common">Marine rotifer</name>
    <name type="synonym">Brachionus muelleri</name>
    <dbReference type="NCBI Taxonomy" id="10195"/>
    <lineage>
        <taxon>Eukaryota</taxon>
        <taxon>Metazoa</taxon>
        <taxon>Spiralia</taxon>
        <taxon>Gnathifera</taxon>
        <taxon>Rotifera</taxon>
        <taxon>Eurotatoria</taxon>
        <taxon>Monogononta</taxon>
        <taxon>Pseudotrocha</taxon>
        <taxon>Ploima</taxon>
        <taxon>Brachionidae</taxon>
        <taxon>Brachionus</taxon>
    </lineage>
</organism>
<keyword evidence="1" id="KW-0560">Oxidoreductase</keyword>
<proteinExistence type="predicted"/>
<dbReference type="AlphaFoldDB" id="A0A3M7T8I3"/>
<dbReference type="STRING" id="10195.A0A3M7T8I3"/>
<dbReference type="EMBL" id="REGN01000118">
    <property type="protein sequence ID" value="RNA44342.1"/>
    <property type="molecule type" value="Genomic_DNA"/>
</dbReference>
<name>A0A3M7T8I3_BRAPC</name>
<keyword evidence="2" id="KW-1185">Reference proteome</keyword>
<gene>
    <name evidence="1" type="ORF">BpHYR1_038746</name>
</gene>
<evidence type="ECO:0000313" key="2">
    <source>
        <dbReference type="Proteomes" id="UP000276133"/>
    </source>
</evidence>
<accession>A0A3M7T8I3</accession>
<dbReference type="PROSITE" id="PS00331">
    <property type="entry name" value="MALIC_ENZYMES"/>
    <property type="match status" value="1"/>
</dbReference>
<dbReference type="InterPro" id="IPR015884">
    <property type="entry name" value="Malic_enzyme_CS"/>
</dbReference>
<reference evidence="1 2" key="1">
    <citation type="journal article" date="2018" name="Sci. Rep.">
        <title>Genomic signatures of local adaptation to the degree of environmental predictability in rotifers.</title>
        <authorList>
            <person name="Franch-Gras L."/>
            <person name="Hahn C."/>
            <person name="Garcia-Roger E.M."/>
            <person name="Carmona M.J."/>
            <person name="Serra M."/>
            <person name="Gomez A."/>
        </authorList>
    </citation>
    <scope>NUCLEOTIDE SEQUENCE [LARGE SCALE GENOMIC DNA]</scope>
    <source>
        <strain evidence="1">HYR1</strain>
    </source>
</reference>
<dbReference type="EC" id="1.1.1.38" evidence="1"/>
<evidence type="ECO:0000313" key="1">
    <source>
        <dbReference type="EMBL" id="RNA44342.1"/>
    </source>
</evidence>
<protein>
    <submittedName>
        <fullName evidence="1">NADP-dependent malic enzyme 1-like</fullName>
        <ecNumber evidence="1">1.1.1.38</ecNumber>
        <ecNumber evidence="1">1.1.1.39</ecNumber>
    </submittedName>
</protein>
<dbReference type="EC" id="1.1.1.39" evidence="1"/>
<dbReference type="Gene3D" id="3.40.50.720">
    <property type="entry name" value="NAD(P)-binding Rossmann-like Domain"/>
    <property type="match status" value="1"/>
</dbReference>